<reference evidence="2" key="1">
    <citation type="submission" date="2020-10" db="EMBL/GenBank/DDBJ databases">
        <title>The Whole-Genome Sequence of Metschnikowia persimmonesis, a Novel Endophytic Yeast Species Isolated from Medicinal Plant Diospyros kaki Thumb.</title>
        <authorList>
            <person name="Rahmat E."/>
            <person name="Kang Y."/>
        </authorList>
    </citation>
    <scope>NUCLEOTIDE SEQUENCE</scope>
    <source>
        <strain evidence="2">KIOM G15050</strain>
    </source>
</reference>
<gene>
    <name evidence="2" type="ORF">HF325_005832</name>
</gene>
<keyword evidence="1" id="KW-0732">Signal</keyword>
<evidence type="ECO:0000313" key="2">
    <source>
        <dbReference type="EMBL" id="KAF7999983.1"/>
    </source>
</evidence>
<comment type="caution">
    <text evidence="2">The sequence shown here is derived from an EMBL/GenBank/DDBJ whole genome shotgun (WGS) entry which is preliminary data.</text>
</comment>
<dbReference type="EMBL" id="JACBPP010000008">
    <property type="protein sequence ID" value="KAF7999983.1"/>
    <property type="molecule type" value="Genomic_DNA"/>
</dbReference>
<dbReference type="Proteomes" id="UP000649328">
    <property type="component" value="Unassembled WGS sequence"/>
</dbReference>
<feature type="signal peptide" evidence="1">
    <location>
        <begin position="1"/>
        <end position="22"/>
    </location>
</feature>
<keyword evidence="3" id="KW-1185">Reference proteome</keyword>
<evidence type="ECO:0000313" key="3">
    <source>
        <dbReference type="Proteomes" id="UP000649328"/>
    </source>
</evidence>
<evidence type="ECO:0000256" key="1">
    <source>
        <dbReference type="SAM" id="SignalP"/>
    </source>
</evidence>
<dbReference type="OrthoDB" id="10629469at2759"/>
<feature type="chain" id="PRO_5034093498" evidence="1">
    <location>
        <begin position="23"/>
        <end position="156"/>
    </location>
</feature>
<name>A0A8H7L9N7_9ASCO</name>
<organism evidence="2 3">
    <name type="scientific">Metschnikowia pulcherrima</name>
    <dbReference type="NCBI Taxonomy" id="27326"/>
    <lineage>
        <taxon>Eukaryota</taxon>
        <taxon>Fungi</taxon>
        <taxon>Dikarya</taxon>
        <taxon>Ascomycota</taxon>
        <taxon>Saccharomycotina</taxon>
        <taxon>Pichiomycetes</taxon>
        <taxon>Metschnikowiaceae</taxon>
        <taxon>Metschnikowia</taxon>
    </lineage>
</organism>
<accession>A0A8H7L9N7</accession>
<protein>
    <submittedName>
        <fullName evidence="2">Uncharacterized protein</fullName>
    </submittedName>
</protein>
<sequence>MHGLQALLALLAFTLTICPIQGTVSKGVLYFHGIDGKLLLHTLGYRGIKVAVTDRNCYIEHDEAGALYFVEANRYLRIHKNGQLYLSRYPHKAFLLTDVPGSFWMKSLAFKGDPQFQLCGDNLVRYDSVCPDAQGIALYYSLCWPFSSDMDSQSNK</sequence>
<dbReference type="AlphaFoldDB" id="A0A8H7L9N7"/>
<proteinExistence type="predicted"/>